<dbReference type="SMART" id="SM00382">
    <property type="entry name" value="AAA"/>
    <property type="match status" value="1"/>
</dbReference>
<dbReference type="EMBL" id="CP033169">
    <property type="protein sequence ID" value="AYO29910.1"/>
    <property type="molecule type" value="Genomic_DNA"/>
</dbReference>
<dbReference type="Gene3D" id="3.30.980.10">
    <property type="entry name" value="Threonyl-trna Synthetase, Chain A, domain 2"/>
    <property type="match status" value="1"/>
</dbReference>
<feature type="domain" description="AAA+ ATPase" evidence="1">
    <location>
        <begin position="283"/>
        <end position="453"/>
    </location>
</feature>
<proteinExistence type="predicted"/>
<keyword evidence="2" id="KW-0418">Kinase</keyword>
<dbReference type="GO" id="GO:0005524">
    <property type="term" value="F:ATP binding"/>
    <property type="evidence" value="ECO:0007669"/>
    <property type="project" value="InterPro"/>
</dbReference>
<dbReference type="PANTHER" id="PTHR10285">
    <property type="entry name" value="URIDINE KINASE"/>
    <property type="match status" value="1"/>
</dbReference>
<dbReference type="CDD" id="cd02028">
    <property type="entry name" value="UMPK_like"/>
    <property type="match status" value="1"/>
</dbReference>
<keyword evidence="3" id="KW-1185">Reference proteome</keyword>
<evidence type="ECO:0000313" key="2">
    <source>
        <dbReference type="EMBL" id="AYO29910.1"/>
    </source>
</evidence>
<dbReference type="GO" id="GO:0016301">
    <property type="term" value="F:kinase activity"/>
    <property type="evidence" value="ECO:0007669"/>
    <property type="project" value="UniProtKB-KW"/>
</dbReference>
<evidence type="ECO:0000259" key="1">
    <source>
        <dbReference type="SMART" id="SM00382"/>
    </source>
</evidence>
<dbReference type="SUPFAM" id="SSF52540">
    <property type="entry name" value="P-loop containing nucleoside triphosphate hydrolases"/>
    <property type="match status" value="1"/>
</dbReference>
<dbReference type="RefSeq" id="WP_122014221.1">
    <property type="nucleotide sequence ID" value="NZ_CP033169.1"/>
</dbReference>
<keyword evidence="2" id="KW-0808">Transferase</keyword>
<dbReference type="KEGG" id="bacg:D2962_04190"/>
<evidence type="ECO:0000313" key="3">
    <source>
        <dbReference type="Proteomes" id="UP000280960"/>
    </source>
</evidence>
<accession>A0A3G2R385</accession>
<dbReference type="InterPro" id="IPR003593">
    <property type="entry name" value="AAA+_ATPase"/>
</dbReference>
<reference evidence="2 3" key="1">
    <citation type="submission" date="2018-10" db="EMBL/GenBank/DDBJ databases">
        <authorList>
            <person name="Zhang X."/>
        </authorList>
    </citation>
    <scope>NUCLEOTIDE SEQUENCE [LARGE SCALE GENOMIC DNA]</scope>
    <source>
        <strain evidence="2 3">SK-G1</strain>
    </source>
</reference>
<name>A0A3G2R385_9FIRM</name>
<sequence length="551" mass="63588">MKITIKGFGEKILEEPVKLLNLAREVEKNFPFPIMAAIVNNNLKELTSMVKEDAVVEFLDMSTEVGMKIYIRTLTFLFIKASHDIFPDCKVHIEHSLGNGLYCEIYRSDPLGEEDVEEIENRMKQLVERDIPIKKQEIPTEEAAIMFKKMGLEDKVRVLRYRKDPYVNLYELDGMKDYFYGYMLPSTGYLKWFKLKFYLPGVILQFPSRSNPTEVAPYREQAKLSRVFREAEQWAHILNVADVGALNDCITSGKSGEIIRIAEALHEKKIAQIADTIFENRDKMRIILIAGPSSSGKTTFAHRLMVQLKVNGLRPISISLDDYFLEREKTPLDEEGKPDFEALEAIDLRLFNQQLTKLIQGKEVLLPRFNFHTGKREYQNMPIKIEKDQPIIIEGIHGLNERLTSSIPKENKFKIYVSALTQLSIDNHNRISTTDTRLLRRMVRDSWARSADAKKTISMWPSVLKGAEKNIFPYQEEADAMFNSALVYELAVLKKYAEPLLKQVKFGEPEYITAKHLLKFLDYFVPIEDEKDIPLTSIIREFIGGSCFYGE</sequence>
<dbReference type="Pfam" id="PF00485">
    <property type="entry name" value="PRK"/>
    <property type="match status" value="1"/>
</dbReference>
<organism evidence="2 3">
    <name type="scientific">Biomaibacter acetigenes</name>
    <dbReference type="NCBI Taxonomy" id="2316383"/>
    <lineage>
        <taxon>Bacteria</taxon>
        <taxon>Bacillati</taxon>
        <taxon>Bacillota</taxon>
        <taxon>Clostridia</taxon>
        <taxon>Thermosediminibacterales</taxon>
        <taxon>Tepidanaerobacteraceae</taxon>
        <taxon>Biomaibacter</taxon>
    </lineage>
</organism>
<gene>
    <name evidence="2" type="ORF">D2962_04190</name>
</gene>
<dbReference type="AlphaFoldDB" id="A0A3G2R385"/>
<dbReference type="InterPro" id="IPR018163">
    <property type="entry name" value="Thr/Ala-tRNA-synth_IIc_edit"/>
</dbReference>
<protein>
    <submittedName>
        <fullName evidence="2">Nucleoside kinase</fullName>
    </submittedName>
</protein>
<dbReference type="Gene3D" id="3.40.50.300">
    <property type="entry name" value="P-loop containing nucleotide triphosphate hydrolases"/>
    <property type="match status" value="1"/>
</dbReference>
<dbReference type="Proteomes" id="UP000280960">
    <property type="component" value="Chromosome"/>
</dbReference>
<dbReference type="SUPFAM" id="SSF55186">
    <property type="entry name" value="ThrRS/AlaRS common domain"/>
    <property type="match status" value="1"/>
</dbReference>
<dbReference type="InterPro" id="IPR027417">
    <property type="entry name" value="P-loop_NTPase"/>
</dbReference>
<dbReference type="InterPro" id="IPR006083">
    <property type="entry name" value="PRK/URK"/>
</dbReference>